<evidence type="ECO:0000259" key="4">
    <source>
        <dbReference type="SMART" id="SM00244"/>
    </source>
</evidence>
<comment type="subcellular location">
    <subcellularLocation>
        <location evidence="1">Membrane</location>
        <topology evidence="1">Single-pass membrane protein</topology>
    </subcellularLocation>
</comment>
<dbReference type="InterPro" id="IPR043202">
    <property type="entry name" value="Band-7_stomatin-like"/>
</dbReference>
<dbReference type="CDD" id="cd08826">
    <property type="entry name" value="SPFH_eoslipins_u1"/>
    <property type="match status" value="1"/>
</dbReference>
<dbReference type="Gene3D" id="6.10.250.2090">
    <property type="match status" value="1"/>
</dbReference>
<keyword evidence="3" id="KW-1133">Transmembrane helix</keyword>
<protein>
    <submittedName>
        <fullName evidence="5">Slipin family protein</fullName>
    </submittedName>
</protein>
<evidence type="ECO:0000256" key="3">
    <source>
        <dbReference type="SAM" id="Phobius"/>
    </source>
</evidence>
<dbReference type="EMBL" id="QDKL01000003">
    <property type="protein sequence ID" value="RZF21173.1"/>
    <property type="molecule type" value="Genomic_DNA"/>
</dbReference>
<dbReference type="Proteomes" id="UP000443582">
    <property type="component" value="Unassembled WGS sequence"/>
</dbReference>
<evidence type="ECO:0000313" key="6">
    <source>
        <dbReference type="Proteomes" id="UP000443582"/>
    </source>
</evidence>
<dbReference type="SMART" id="SM00244">
    <property type="entry name" value="PHB"/>
    <property type="match status" value="1"/>
</dbReference>
<feature type="transmembrane region" description="Helical" evidence="3">
    <location>
        <begin position="6"/>
        <end position="24"/>
    </location>
</feature>
<reference evidence="6" key="1">
    <citation type="journal article" date="2019" name="Int. J. Syst. Evol. Microbiol.">
        <title>Halobacteriovorax valvorus sp. nov., a novel prokaryotic predator isolated from coastal seawater of China.</title>
        <authorList>
            <person name="Chen M.-X."/>
        </authorList>
    </citation>
    <scope>NUCLEOTIDE SEQUENCE [LARGE SCALE GENOMIC DNA]</scope>
    <source>
        <strain evidence="6">BL9</strain>
    </source>
</reference>
<accession>A0ABY0IDZ2</accession>
<organism evidence="5 6">
    <name type="scientific">Halobacteriovorax vibrionivorans</name>
    <dbReference type="NCBI Taxonomy" id="2152716"/>
    <lineage>
        <taxon>Bacteria</taxon>
        <taxon>Pseudomonadati</taxon>
        <taxon>Bdellovibrionota</taxon>
        <taxon>Bacteriovoracia</taxon>
        <taxon>Bacteriovoracales</taxon>
        <taxon>Halobacteriovoraceae</taxon>
        <taxon>Halobacteriovorax</taxon>
    </lineage>
</organism>
<comment type="caution">
    <text evidence="5">The sequence shown here is derived from an EMBL/GenBank/DDBJ whole genome shotgun (WGS) entry which is preliminary data.</text>
</comment>
<dbReference type="InterPro" id="IPR001972">
    <property type="entry name" value="Stomatin_HflK_fam"/>
</dbReference>
<keyword evidence="6" id="KW-1185">Reference proteome</keyword>
<dbReference type="InterPro" id="IPR001107">
    <property type="entry name" value="Band_7"/>
</dbReference>
<dbReference type="Pfam" id="PF01145">
    <property type="entry name" value="Band_7"/>
    <property type="match status" value="1"/>
</dbReference>
<dbReference type="PRINTS" id="PR00721">
    <property type="entry name" value="STOMATIN"/>
</dbReference>
<feature type="transmembrane region" description="Helical" evidence="3">
    <location>
        <begin position="31"/>
        <end position="53"/>
    </location>
</feature>
<evidence type="ECO:0000256" key="1">
    <source>
        <dbReference type="ARBA" id="ARBA00004167"/>
    </source>
</evidence>
<dbReference type="PANTHER" id="PTHR10264:SF19">
    <property type="entry name" value="AT06885P-RELATED"/>
    <property type="match status" value="1"/>
</dbReference>
<dbReference type="InterPro" id="IPR036013">
    <property type="entry name" value="Band_7/SPFH_dom_sf"/>
</dbReference>
<name>A0ABY0IDZ2_9BACT</name>
<dbReference type="PANTHER" id="PTHR10264">
    <property type="entry name" value="BAND 7 PROTEIN-RELATED"/>
    <property type="match status" value="1"/>
</dbReference>
<dbReference type="SUPFAM" id="SSF117892">
    <property type="entry name" value="Band 7/SPFH domain"/>
    <property type="match status" value="1"/>
</dbReference>
<gene>
    <name evidence="5" type="ORF">DAY19_11035</name>
</gene>
<evidence type="ECO:0000313" key="5">
    <source>
        <dbReference type="EMBL" id="RZF21173.1"/>
    </source>
</evidence>
<dbReference type="Gene3D" id="3.30.479.30">
    <property type="entry name" value="Band 7 domain"/>
    <property type="match status" value="1"/>
</dbReference>
<keyword evidence="3" id="KW-0812">Transmembrane</keyword>
<evidence type="ECO:0000256" key="2">
    <source>
        <dbReference type="ARBA" id="ARBA00008164"/>
    </source>
</evidence>
<keyword evidence="3" id="KW-0472">Membrane</keyword>
<sequence length="250" mass="27958">MHIAPFLPFVILLLILLFNTIKILKEYERGVIFFLGRFTAVRGPGLILLIPGLEKMHKVDLRTVTMDIPSQDIISKDNVTLKVNGVVYFRVEDPEKSVVAVENYLAATAQIAQTTLRSVIGQFELDEILSMRDQINARLQSILDEHTEPWGIKVSTVEVKAIDLPIEMQRAMAKQAEAERDKRAKVISAQGEFDAALKLSEAAKVLNESPNAITLRYLDTMKEISSGEGKSTTFFPLPVDFLTNIMGNNK</sequence>
<proteinExistence type="inferred from homology"/>
<comment type="similarity">
    <text evidence="2">Belongs to the band 7/mec-2 family.</text>
</comment>
<dbReference type="RefSeq" id="WP_115363724.1">
    <property type="nucleotide sequence ID" value="NZ_QDKL01000003.1"/>
</dbReference>
<feature type="domain" description="Band 7" evidence="4">
    <location>
        <begin position="19"/>
        <end position="176"/>
    </location>
</feature>